<dbReference type="InterPro" id="IPR036291">
    <property type="entry name" value="NAD(P)-bd_dom_sf"/>
</dbReference>
<dbReference type="InterPro" id="IPR009718">
    <property type="entry name" value="Rex_DNA-bd_C_dom"/>
</dbReference>
<feature type="DNA-binding region" description="H-T-H motif" evidence="7">
    <location>
        <begin position="16"/>
        <end position="55"/>
    </location>
</feature>
<dbReference type="GO" id="GO:0051775">
    <property type="term" value="P:response to redox state"/>
    <property type="evidence" value="ECO:0007669"/>
    <property type="project" value="InterPro"/>
</dbReference>
<dbReference type="SUPFAM" id="SSF51735">
    <property type="entry name" value="NAD(P)-binding Rossmann-fold domains"/>
    <property type="match status" value="1"/>
</dbReference>
<comment type="subunit">
    <text evidence="7">Homodimer.</text>
</comment>
<gene>
    <name evidence="7" type="primary">rex</name>
    <name evidence="9" type="ORF">B2M26_00615</name>
</gene>
<comment type="caution">
    <text evidence="9">The sequence shown here is derived from an EMBL/GenBank/DDBJ whole genome shotgun (WGS) entry which is preliminary data.</text>
</comment>
<comment type="subcellular location">
    <subcellularLocation>
        <location evidence="7">Cytoplasm</location>
    </subcellularLocation>
</comment>
<comment type="similarity">
    <text evidence="7">Belongs to the transcriptional regulatory Rex family.</text>
</comment>
<dbReference type="EMBL" id="MWPS01000001">
    <property type="protein sequence ID" value="OPG17684.1"/>
    <property type="molecule type" value="Genomic_DNA"/>
</dbReference>
<evidence type="ECO:0000256" key="5">
    <source>
        <dbReference type="ARBA" id="ARBA00023125"/>
    </source>
</evidence>
<dbReference type="Proteomes" id="UP000190229">
    <property type="component" value="Unassembled WGS sequence"/>
</dbReference>
<dbReference type="NCBIfam" id="NF003995">
    <property type="entry name" value="PRK05472.2-4"/>
    <property type="match status" value="1"/>
</dbReference>
<dbReference type="NCBIfam" id="NF003996">
    <property type="entry name" value="PRK05472.2-5"/>
    <property type="match status" value="1"/>
</dbReference>
<dbReference type="GO" id="GO:0005737">
    <property type="term" value="C:cytoplasm"/>
    <property type="evidence" value="ECO:0007669"/>
    <property type="project" value="UniProtKB-SubCell"/>
</dbReference>
<evidence type="ECO:0000313" key="9">
    <source>
        <dbReference type="EMBL" id="OPG17684.1"/>
    </source>
</evidence>
<reference evidence="9 10" key="1">
    <citation type="submission" date="2017-02" db="EMBL/GenBank/DDBJ databases">
        <title>Draft genome of Acidibacillus ferrooxidans Huett2.</title>
        <authorList>
            <person name="Schopf S."/>
        </authorList>
    </citation>
    <scope>NUCLEOTIDE SEQUENCE [LARGE SCALE GENOMIC DNA]</scope>
    <source>
        <strain evidence="9 10">Huett2</strain>
    </source>
</reference>
<dbReference type="InterPro" id="IPR003781">
    <property type="entry name" value="CoA-bd"/>
</dbReference>
<keyword evidence="2 7" id="KW-0678">Repressor</keyword>
<dbReference type="Gene3D" id="1.10.10.10">
    <property type="entry name" value="Winged helix-like DNA-binding domain superfamily/Winged helix DNA-binding domain"/>
    <property type="match status" value="1"/>
</dbReference>
<dbReference type="InterPro" id="IPR036390">
    <property type="entry name" value="WH_DNA-bd_sf"/>
</dbReference>
<keyword evidence="10" id="KW-1185">Reference proteome</keyword>
<sequence length="220" mass="24723">MAFDRLPVVTARRLPLYYRYLQTLVALGKQRVSSAEVSAALHIDSATIRRDFSYLGELGRKGYGYNVDYLLRFLQDFLKQDEIVKVILVGVGNLGTALCRYDFYRSKQMNIVAAFDVDPLKLGQEIEGIPVHAVKDLESFVKREGVEIAILAVPASSAQVTADLVVRAGVLGILNFTPRTLSVPPDVRVHHIDVTTELQILVYYLKRGQRQDDPRKDDES</sequence>
<keyword evidence="4 7" id="KW-0520">NAD</keyword>
<comment type="function">
    <text evidence="7">Modulates transcription in response to changes in cellular NADH/NAD(+) redox state.</text>
</comment>
<keyword evidence="1 7" id="KW-0963">Cytoplasm</keyword>
<protein>
    <recommendedName>
        <fullName evidence="7">Redox-sensing transcriptional repressor Rex</fullName>
    </recommendedName>
</protein>
<proteinExistence type="inferred from homology"/>
<dbReference type="SUPFAM" id="SSF46785">
    <property type="entry name" value="Winged helix' DNA-binding domain"/>
    <property type="match status" value="1"/>
</dbReference>
<dbReference type="InterPro" id="IPR036388">
    <property type="entry name" value="WH-like_DNA-bd_sf"/>
</dbReference>
<dbReference type="Pfam" id="PF02629">
    <property type="entry name" value="CoA_binding"/>
    <property type="match status" value="1"/>
</dbReference>
<evidence type="ECO:0000256" key="1">
    <source>
        <dbReference type="ARBA" id="ARBA00022490"/>
    </source>
</evidence>
<keyword evidence="5 7" id="KW-0238">DNA-binding</keyword>
<dbReference type="GO" id="GO:0045892">
    <property type="term" value="P:negative regulation of DNA-templated transcription"/>
    <property type="evidence" value="ECO:0007669"/>
    <property type="project" value="InterPro"/>
</dbReference>
<dbReference type="GO" id="GO:0003700">
    <property type="term" value="F:DNA-binding transcription factor activity"/>
    <property type="evidence" value="ECO:0007669"/>
    <property type="project" value="UniProtKB-UniRule"/>
</dbReference>
<dbReference type="Gene3D" id="3.40.50.720">
    <property type="entry name" value="NAD(P)-binding Rossmann-like Domain"/>
    <property type="match status" value="1"/>
</dbReference>
<accession>A0A1V4EY52</accession>
<dbReference type="InterPro" id="IPR022876">
    <property type="entry name" value="Tscrpt_rep_Rex"/>
</dbReference>
<evidence type="ECO:0000259" key="8">
    <source>
        <dbReference type="SMART" id="SM00881"/>
    </source>
</evidence>
<dbReference type="HAMAP" id="MF_01131">
    <property type="entry name" value="Rex"/>
    <property type="match status" value="1"/>
</dbReference>
<dbReference type="NCBIfam" id="NF003989">
    <property type="entry name" value="PRK05472.1-3"/>
    <property type="match status" value="1"/>
</dbReference>
<dbReference type="GO" id="GO:0003677">
    <property type="term" value="F:DNA binding"/>
    <property type="evidence" value="ECO:0007669"/>
    <property type="project" value="UniProtKB-UniRule"/>
</dbReference>
<evidence type="ECO:0000256" key="6">
    <source>
        <dbReference type="ARBA" id="ARBA00023163"/>
    </source>
</evidence>
<dbReference type="PANTHER" id="PTHR35786:SF1">
    <property type="entry name" value="REDOX-SENSING TRANSCRIPTIONAL REPRESSOR REX 1"/>
    <property type="match status" value="1"/>
</dbReference>
<dbReference type="PANTHER" id="PTHR35786">
    <property type="entry name" value="REDOX-SENSING TRANSCRIPTIONAL REPRESSOR REX"/>
    <property type="match status" value="1"/>
</dbReference>
<dbReference type="RefSeq" id="WP_079289657.1">
    <property type="nucleotide sequence ID" value="NZ_MWPS01000001.1"/>
</dbReference>
<keyword evidence="6 7" id="KW-0804">Transcription</keyword>
<dbReference type="NCBIfam" id="NF003991">
    <property type="entry name" value="PRK05472.1-5"/>
    <property type="match status" value="1"/>
</dbReference>
<feature type="binding site" evidence="7">
    <location>
        <begin position="90"/>
        <end position="95"/>
    </location>
    <ligand>
        <name>NAD(+)</name>
        <dbReference type="ChEBI" id="CHEBI:57540"/>
    </ligand>
</feature>
<evidence type="ECO:0000256" key="2">
    <source>
        <dbReference type="ARBA" id="ARBA00022491"/>
    </source>
</evidence>
<evidence type="ECO:0000256" key="7">
    <source>
        <dbReference type="HAMAP-Rule" id="MF_01131"/>
    </source>
</evidence>
<dbReference type="AlphaFoldDB" id="A0A1V4EY52"/>
<keyword evidence="3 7" id="KW-0805">Transcription regulation</keyword>
<evidence type="ECO:0000256" key="3">
    <source>
        <dbReference type="ARBA" id="ARBA00023015"/>
    </source>
</evidence>
<dbReference type="SMART" id="SM00881">
    <property type="entry name" value="CoA_binding"/>
    <property type="match status" value="1"/>
</dbReference>
<name>A0A1V4EY52_9BACL</name>
<dbReference type="InterPro" id="IPR058203">
    <property type="entry name" value="Rex_bacilli-type"/>
</dbReference>
<feature type="domain" description="CoA-binding" evidence="8">
    <location>
        <begin position="79"/>
        <end position="180"/>
    </location>
</feature>
<evidence type="ECO:0000313" key="10">
    <source>
        <dbReference type="Proteomes" id="UP000190229"/>
    </source>
</evidence>
<dbReference type="Pfam" id="PF06971">
    <property type="entry name" value="Put_DNA-bind_N"/>
    <property type="match status" value="1"/>
</dbReference>
<dbReference type="NCBIfam" id="NF003994">
    <property type="entry name" value="PRK05472.2-3"/>
    <property type="match status" value="1"/>
</dbReference>
<organism evidence="9 10">
    <name type="scientific">Ferroacidibacillus organovorans</name>
    <dbReference type="NCBI Taxonomy" id="1765683"/>
    <lineage>
        <taxon>Bacteria</taxon>
        <taxon>Bacillati</taxon>
        <taxon>Bacillota</taxon>
        <taxon>Bacilli</taxon>
        <taxon>Bacillales</taxon>
        <taxon>Alicyclobacillaceae</taxon>
        <taxon>Ferroacidibacillus</taxon>
    </lineage>
</organism>
<evidence type="ECO:0000256" key="4">
    <source>
        <dbReference type="ARBA" id="ARBA00023027"/>
    </source>
</evidence>